<sequence>MTRQRTLLLTSMILVLFCCEKKQSELEFEQSIVYEIFPALMDSLQFEFRLKPPPPPKPIFNEKGEIIGTDTTGIGKGLADYEKRKAELKADSVKLVVAIRDSVYPLKTEERNQLLKHFQNQNLTLGSTDISTEYKIELNKLIADKKLRFKYLSEFPEGKDIWKKEYSFHFGGLTSLTRIQFDTTKSFGVLECGMSCGRECGHGVRVFIKKVNGKWIIDKLEETWIV</sequence>
<keyword evidence="2" id="KW-1185">Reference proteome</keyword>
<evidence type="ECO:0000313" key="1">
    <source>
        <dbReference type="EMBL" id="SFW60520.1"/>
    </source>
</evidence>
<organism evidence="1 2">
    <name type="scientific">Cellulophaga fucicola</name>
    <dbReference type="NCBI Taxonomy" id="76595"/>
    <lineage>
        <taxon>Bacteria</taxon>
        <taxon>Pseudomonadati</taxon>
        <taxon>Bacteroidota</taxon>
        <taxon>Flavobacteriia</taxon>
        <taxon>Flavobacteriales</taxon>
        <taxon>Flavobacteriaceae</taxon>
        <taxon>Cellulophaga</taxon>
    </lineage>
</organism>
<dbReference type="STRING" id="76595.SAMN05660313_02750"/>
<name>A0A1K1QKP7_9FLAO</name>
<accession>A0A1K1QKP7</accession>
<reference evidence="2" key="1">
    <citation type="submission" date="2016-11" db="EMBL/GenBank/DDBJ databases">
        <authorList>
            <person name="Varghese N."/>
            <person name="Submissions S."/>
        </authorList>
    </citation>
    <scope>NUCLEOTIDE SEQUENCE [LARGE SCALE GENOMIC DNA]</scope>
    <source>
        <strain evidence="2">DSM 24786</strain>
    </source>
</reference>
<dbReference type="EMBL" id="FPIY01000004">
    <property type="protein sequence ID" value="SFW60520.1"/>
    <property type="molecule type" value="Genomic_DNA"/>
</dbReference>
<protein>
    <submittedName>
        <fullName evidence="1">Uncharacterized protein</fullName>
    </submittedName>
</protein>
<proteinExistence type="predicted"/>
<evidence type="ECO:0000313" key="2">
    <source>
        <dbReference type="Proteomes" id="UP000183257"/>
    </source>
</evidence>
<gene>
    <name evidence="1" type="ORF">SAMN05660313_02750</name>
</gene>
<dbReference type="Proteomes" id="UP000183257">
    <property type="component" value="Unassembled WGS sequence"/>
</dbReference>
<dbReference type="AlphaFoldDB" id="A0A1K1QKP7"/>